<accession>A0A9Q0J4R1</accession>
<sequence>MAQLDHHHHTQQATVSKTFPVKPKLKPKSKTPSKTPESKYWSSFKNHQIKNLISPIPSIDFSPNSPHHNFAVPNSTSITFFSSQTLSPSSSISSFSDVVSSCSFRSDGSLIAASDLSGLVQVFDVKTRIPLRRLRSHARPVRFVKYPSLDKLHLVSGGDDSIVKYWDVAGETVVMDLLGHRDYVRCGDCSPINGELFVTGSYDHTVKLWDVRVENKNSVIEVNHGKPVEDVMFLPSGGMVATAGGNSVKIWDLMGGGKMVYSMESHNKTVTSICLGRMGKESGEEYRILSVALDGYMKVFDYARMKVTHSMRFPAPLMSVGFSPDCMTRVIGTSNGIIFAGRRKTKKDVEEGGKMGDFMGLGSFEEPRRRELRPTSVRYFHRGQGEKASEEDHLIMRPKRVKLAEHDKLLKKFRHKEALVSVLGGKNAENVVAVMEELVARRKLLKCVSNLSEEELGMLLGFLRKHSTLPRHAKLLMGLTRKVLEIRTEDIKASDALNGHIRNIKRAVEEEIRIQQSLQEIQGCQDYHLNKCKAAESPFRAAVPLFKQLPKNYAVNQKTSCYYLLLYIFFKFTFYLSLTQQRSLRYTNKPLPPVHAGTAEVEAALAAVALLHVS</sequence>
<dbReference type="GO" id="GO:0005730">
    <property type="term" value="C:nucleolus"/>
    <property type="evidence" value="ECO:0007669"/>
    <property type="project" value="UniProtKB-SubCell"/>
</dbReference>
<evidence type="ECO:0000256" key="4">
    <source>
        <dbReference type="ARBA" id="ARBA00022737"/>
    </source>
</evidence>
<dbReference type="InterPro" id="IPR018983">
    <property type="entry name" value="U3_snoRNA-assocProt_15_C"/>
</dbReference>
<evidence type="ECO:0000256" key="7">
    <source>
        <dbReference type="SAM" id="MobiDB-lite"/>
    </source>
</evidence>
<dbReference type="InterPro" id="IPR001680">
    <property type="entry name" value="WD40_rpt"/>
</dbReference>
<dbReference type="Pfam" id="PF09384">
    <property type="entry name" value="UTP15_C"/>
    <property type="match status" value="1"/>
</dbReference>
<evidence type="ECO:0000313" key="10">
    <source>
        <dbReference type="Proteomes" id="UP001141552"/>
    </source>
</evidence>
<comment type="subcellular location">
    <subcellularLocation>
        <location evidence="1">Nucleus</location>
        <location evidence="1">Nucleolus</location>
    </subcellularLocation>
</comment>
<evidence type="ECO:0000256" key="6">
    <source>
        <dbReference type="PROSITE-ProRule" id="PRU00221"/>
    </source>
</evidence>
<dbReference type="PRINTS" id="PR00320">
    <property type="entry name" value="GPROTEINBRPT"/>
</dbReference>
<name>A0A9Q0J4R1_9ROSI</name>
<reference evidence="9" key="1">
    <citation type="submission" date="2022-02" db="EMBL/GenBank/DDBJ databases">
        <authorList>
            <person name="Henning P.M."/>
            <person name="McCubbin A.G."/>
            <person name="Shore J.S."/>
        </authorList>
    </citation>
    <scope>NUCLEOTIDE SEQUENCE</scope>
    <source>
        <strain evidence="9">F60SS</strain>
        <tissue evidence="9">Leaves</tissue>
    </source>
</reference>
<proteinExistence type="predicted"/>
<feature type="repeat" description="WD" evidence="6">
    <location>
        <begin position="134"/>
        <end position="176"/>
    </location>
</feature>
<dbReference type="PROSITE" id="PS50294">
    <property type="entry name" value="WD_REPEATS_REGION"/>
    <property type="match status" value="1"/>
</dbReference>
<keyword evidence="10" id="KW-1185">Reference proteome</keyword>
<evidence type="ECO:0000256" key="2">
    <source>
        <dbReference type="ARBA" id="ARBA00022552"/>
    </source>
</evidence>
<dbReference type="OrthoDB" id="431715at2759"/>
<dbReference type="InterPro" id="IPR020472">
    <property type="entry name" value="WD40_PAC1"/>
</dbReference>
<dbReference type="InterPro" id="IPR015943">
    <property type="entry name" value="WD40/YVTN_repeat-like_dom_sf"/>
</dbReference>
<dbReference type="SMART" id="SM00320">
    <property type="entry name" value="WD40"/>
    <property type="match status" value="5"/>
</dbReference>
<evidence type="ECO:0000256" key="3">
    <source>
        <dbReference type="ARBA" id="ARBA00022574"/>
    </source>
</evidence>
<evidence type="ECO:0000256" key="5">
    <source>
        <dbReference type="ARBA" id="ARBA00023242"/>
    </source>
</evidence>
<reference evidence="9" key="2">
    <citation type="journal article" date="2023" name="Plants (Basel)">
        <title>Annotation of the Turnera subulata (Passifloraceae) Draft Genome Reveals the S-Locus Evolved after the Divergence of Turneroideae from Passifloroideae in a Stepwise Manner.</title>
        <authorList>
            <person name="Henning P.M."/>
            <person name="Roalson E.H."/>
            <person name="Mir W."/>
            <person name="McCubbin A.G."/>
            <person name="Shore J.S."/>
        </authorList>
    </citation>
    <scope>NUCLEOTIDE SEQUENCE</scope>
    <source>
        <strain evidence="9">F60SS</strain>
    </source>
</reference>
<keyword evidence="4" id="KW-0677">Repeat</keyword>
<keyword evidence="5" id="KW-0539">Nucleus</keyword>
<gene>
    <name evidence="9" type="primary">SWA1</name>
    <name evidence="9" type="ORF">Tsubulata_035681</name>
</gene>
<feature type="region of interest" description="Disordered" evidence="7">
    <location>
        <begin position="1"/>
        <end position="39"/>
    </location>
</feature>
<organism evidence="9 10">
    <name type="scientific">Turnera subulata</name>
    <dbReference type="NCBI Taxonomy" id="218843"/>
    <lineage>
        <taxon>Eukaryota</taxon>
        <taxon>Viridiplantae</taxon>
        <taxon>Streptophyta</taxon>
        <taxon>Embryophyta</taxon>
        <taxon>Tracheophyta</taxon>
        <taxon>Spermatophyta</taxon>
        <taxon>Magnoliopsida</taxon>
        <taxon>eudicotyledons</taxon>
        <taxon>Gunneridae</taxon>
        <taxon>Pentapetalae</taxon>
        <taxon>rosids</taxon>
        <taxon>fabids</taxon>
        <taxon>Malpighiales</taxon>
        <taxon>Passifloraceae</taxon>
        <taxon>Turnera</taxon>
    </lineage>
</organism>
<dbReference type="Pfam" id="PF00400">
    <property type="entry name" value="WD40"/>
    <property type="match status" value="3"/>
</dbReference>
<dbReference type="GO" id="GO:0006364">
    <property type="term" value="P:rRNA processing"/>
    <property type="evidence" value="ECO:0007669"/>
    <property type="project" value="UniProtKB-KW"/>
</dbReference>
<feature type="repeat" description="WD" evidence="6">
    <location>
        <begin position="177"/>
        <end position="219"/>
    </location>
</feature>
<keyword evidence="2" id="KW-0698">rRNA processing</keyword>
<feature type="domain" description="U3 small nucleolar RNA-associated protein 15 C-terminal" evidence="8">
    <location>
        <begin position="387"/>
        <end position="524"/>
    </location>
</feature>
<dbReference type="FunFam" id="2.130.10.10:FF:001192">
    <property type="entry name" value="Protein SLOW WALKER 1"/>
    <property type="match status" value="1"/>
</dbReference>
<protein>
    <submittedName>
        <fullName evidence="9">Protein SLOW WALKER 1</fullName>
    </submittedName>
</protein>
<dbReference type="CDD" id="cd00200">
    <property type="entry name" value="WD40"/>
    <property type="match status" value="1"/>
</dbReference>
<dbReference type="InterPro" id="IPR036322">
    <property type="entry name" value="WD40_repeat_dom_sf"/>
</dbReference>
<dbReference type="Proteomes" id="UP001141552">
    <property type="component" value="Unassembled WGS sequence"/>
</dbReference>
<dbReference type="EMBL" id="JAKUCV010005880">
    <property type="protein sequence ID" value="KAJ4829531.1"/>
    <property type="molecule type" value="Genomic_DNA"/>
</dbReference>
<comment type="caution">
    <text evidence="9">The sequence shown here is derived from an EMBL/GenBank/DDBJ whole genome shotgun (WGS) entry which is preliminary data.</text>
</comment>
<dbReference type="PANTHER" id="PTHR19924">
    <property type="entry name" value="UTP15 U3 SMALL NUCLEOLAR RNA-ASSOCIATED PROTEIN 15 FAMILY MEMBER"/>
    <property type="match status" value="1"/>
</dbReference>
<keyword evidence="3 6" id="KW-0853">WD repeat</keyword>
<feature type="compositionally biased region" description="Basic residues" evidence="7">
    <location>
        <begin position="1"/>
        <end position="10"/>
    </location>
</feature>
<dbReference type="GO" id="GO:0045943">
    <property type="term" value="P:positive regulation of transcription by RNA polymerase I"/>
    <property type="evidence" value="ECO:0007669"/>
    <property type="project" value="TreeGrafter"/>
</dbReference>
<dbReference type="AlphaFoldDB" id="A0A9Q0J4R1"/>
<dbReference type="Gene3D" id="2.130.10.10">
    <property type="entry name" value="YVTN repeat-like/Quinoprotein amine dehydrogenase"/>
    <property type="match status" value="2"/>
</dbReference>
<evidence type="ECO:0000313" key="9">
    <source>
        <dbReference type="EMBL" id="KAJ4829531.1"/>
    </source>
</evidence>
<dbReference type="PANTHER" id="PTHR19924:SF26">
    <property type="entry name" value="U3 SMALL NUCLEOLAR RNA-ASSOCIATED PROTEIN 15 HOMOLOG"/>
    <property type="match status" value="1"/>
</dbReference>
<evidence type="ECO:0000259" key="8">
    <source>
        <dbReference type="Pfam" id="PF09384"/>
    </source>
</evidence>
<dbReference type="SUPFAM" id="SSF50978">
    <property type="entry name" value="WD40 repeat-like"/>
    <property type="match status" value="1"/>
</dbReference>
<evidence type="ECO:0000256" key="1">
    <source>
        <dbReference type="ARBA" id="ARBA00004604"/>
    </source>
</evidence>
<dbReference type="PROSITE" id="PS50082">
    <property type="entry name" value="WD_REPEATS_2"/>
    <property type="match status" value="2"/>
</dbReference>